<dbReference type="Proteomes" id="UP001168540">
    <property type="component" value="Unassembled WGS sequence"/>
</dbReference>
<dbReference type="EMBL" id="JAUEDK010000014">
    <property type="protein sequence ID" value="MDN0075142.1"/>
    <property type="molecule type" value="Genomic_DNA"/>
</dbReference>
<dbReference type="SUPFAM" id="SSF49503">
    <property type="entry name" value="Cupredoxins"/>
    <property type="match status" value="1"/>
</dbReference>
<name>A0ABT7XMY3_9NEIS</name>
<dbReference type="Gene3D" id="2.60.40.420">
    <property type="entry name" value="Cupredoxins - blue copper proteins"/>
    <property type="match status" value="1"/>
</dbReference>
<evidence type="ECO:0000313" key="4">
    <source>
        <dbReference type="Proteomes" id="UP001168540"/>
    </source>
</evidence>
<feature type="signal peptide" evidence="2">
    <location>
        <begin position="1"/>
        <end position="20"/>
    </location>
</feature>
<evidence type="ECO:0000313" key="3">
    <source>
        <dbReference type="EMBL" id="MDN0075142.1"/>
    </source>
</evidence>
<dbReference type="InterPro" id="IPR008972">
    <property type="entry name" value="Cupredoxin"/>
</dbReference>
<gene>
    <name evidence="3" type="ORF">QU481_09605</name>
</gene>
<reference evidence="3" key="1">
    <citation type="submission" date="2023-06" db="EMBL/GenBank/DDBJ databases">
        <authorList>
            <person name="Zhang S."/>
        </authorList>
    </citation>
    <scope>NUCLEOTIDE SEQUENCE</scope>
    <source>
        <strain evidence="3">SG2303</strain>
    </source>
</reference>
<evidence type="ECO:0000256" key="2">
    <source>
        <dbReference type="SAM" id="SignalP"/>
    </source>
</evidence>
<comment type="subcellular location">
    <subcellularLocation>
        <location evidence="1">Cell outer membrane</location>
        <topology evidence="1">Lipid-anchor</topology>
    </subcellularLocation>
</comment>
<proteinExistence type="predicted"/>
<dbReference type="RefSeq" id="WP_289829740.1">
    <property type="nucleotide sequence ID" value="NZ_JAUEDK010000014.1"/>
</dbReference>
<sequence>MRTAILALLAAVLAAASLFASGEEALYRATTDADGVQRIAIVGGNYFFRPNRIIARVNVPVELSVRVEPGLIPHAFVLETPQGDKVTELKLGGKAQTVTFTPKRVGRYLFYCPNKLLFFKSHREEGMSGYLDVEE</sequence>
<organism evidence="3 4">
    <name type="scientific">Crenobacter oryzisoli</name>
    <dbReference type="NCBI Taxonomy" id="3056844"/>
    <lineage>
        <taxon>Bacteria</taxon>
        <taxon>Pseudomonadati</taxon>
        <taxon>Pseudomonadota</taxon>
        <taxon>Betaproteobacteria</taxon>
        <taxon>Neisseriales</taxon>
        <taxon>Neisseriaceae</taxon>
        <taxon>Crenobacter</taxon>
    </lineage>
</organism>
<keyword evidence="4" id="KW-1185">Reference proteome</keyword>
<comment type="caution">
    <text evidence="3">The sequence shown here is derived from an EMBL/GenBank/DDBJ whole genome shotgun (WGS) entry which is preliminary data.</text>
</comment>
<evidence type="ECO:0000256" key="1">
    <source>
        <dbReference type="ARBA" id="ARBA00004459"/>
    </source>
</evidence>
<keyword evidence="2" id="KW-0732">Signal</keyword>
<feature type="chain" id="PRO_5047060801" evidence="2">
    <location>
        <begin position="21"/>
        <end position="135"/>
    </location>
</feature>
<protein>
    <submittedName>
        <fullName evidence="3">Quinol oxidase</fullName>
    </submittedName>
</protein>
<accession>A0ABT7XMY3</accession>